<keyword evidence="1" id="KW-0812">Transmembrane</keyword>
<reference evidence="2" key="1">
    <citation type="submission" date="2021-11" db="EMBL/GenBank/DDBJ databases">
        <authorList>
            <person name="Bulgarelli D."/>
        </authorList>
    </citation>
    <scope>NUCLEOTIDE SEQUENCE</scope>
    <source>
        <strain evidence="2">Bi133</strain>
    </source>
</reference>
<gene>
    <name evidence="2" type="ORF">SRABI133_02955</name>
</gene>
<dbReference type="InterPro" id="IPR036259">
    <property type="entry name" value="MFS_trans_sf"/>
</dbReference>
<organism evidence="2 3">
    <name type="scientific">Peribacillus simplex</name>
    <dbReference type="NCBI Taxonomy" id="1478"/>
    <lineage>
        <taxon>Bacteria</taxon>
        <taxon>Bacillati</taxon>
        <taxon>Bacillota</taxon>
        <taxon>Bacilli</taxon>
        <taxon>Bacillales</taxon>
        <taxon>Bacillaceae</taxon>
        <taxon>Peribacillus</taxon>
    </lineage>
</organism>
<accession>A0A9W4KWK6</accession>
<dbReference type="AlphaFoldDB" id="A0A9W4KWK6"/>
<name>A0A9W4KWK6_9BACI</name>
<evidence type="ECO:0000313" key="2">
    <source>
        <dbReference type="EMBL" id="CAH0244003.1"/>
    </source>
</evidence>
<proteinExistence type="predicted"/>
<evidence type="ECO:0000313" key="3">
    <source>
        <dbReference type="Proteomes" id="UP000789326"/>
    </source>
</evidence>
<dbReference type="EMBL" id="CAKKMG010000042">
    <property type="protein sequence ID" value="CAH0244003.1"/>
    <property type="molecule type" value="Genomic_DNA"/>
</dbReference>
<dbReference type="Proteomes" id="UP000789326">
    <property type="component" value="Unassembled WGS sequence"/>
</dbReference>
<evidence type="ECO:0008006" key="4">
    <source>
        <dbReference type="Google" id="ProtNLM"/>
    </source>
</evidence>
<dbReference type="Gene3D" id="1.20.1250.20">
    <property type="entry name" value="MFS general substrate transporter like domains"/>
    <property type="match status" value="1"/>
</dbReference>
<protein>
    <recommendedName>
        <fullName evidence="4">Major facilitator superfamily (MFS) profile domain-containing protein</fullName>
    </recommendedName>
</protein>
<keyword evidence="1" id="KW-0472">Membrane</keyword>
<feature type="transmembrane region" description="Helical" evidence="1">
    <location>
        <begin position="54"/>
        <end position="74"/>
    </location>
</feature>
<feature type="transmembrane region" description="Helical" evidence="1">
    <location>
        <begin position="24"/>
        <end position="42"/>
    </location>
</feature>
<sequence length="77" mass="8189">MIFGFLVLGLTTNANVFVILTAEILTFMSYSAIQVSLNTLIPKTLNASKIGVGLGLYNLLNFVGMAFGPAVASIKTY</sequence>
<evidence type="ECO:0000256" key="1">
    <source>
        <dbReference type="SAM" id="Phobius"/>
    </source>
</evidence>
<comment type="caution">
    <text evidence="2">The sequence shown here is derived from an EMBL/GenBank/DDBJ whole genome shotgun (WGS) entry which is preliminary data.</text>
</comment>
<dbReference type="SUPFAM" id="SSF103473">
    <property type="entry name" value="MFS general substrate transporter"/>
    <property type="match status" value="1"/>
</dbReference>
<keyword evidence="1" id="KW-1133">Transmembrane helix</keyword>